<proteinExistence type="inferred from homology"/>
<organism evidence="12 13">
    <name type="scientific">Sitophilus oryzae</name>
    <name type="common">Rice weevil</name>
    <name type="synonym">Curculio oryzae</name>
    <dbReference type="NCBI Taxonomy" id="7048"/>
    <lineage>
        <taxon>Eukaryota</taxon>
        <taxon>Metazoa</taxon>
        <taxon>Ecdysozoa</taxon>
        <taxon>Arthropoda</taxon>
        <taxon>Hexapoda</taxon>
        <taxon>Insecta</taxon>
        <taxon>Pterygota</taxon>
        <taxon>Neoptera</taxon>
        <taxon>Endopterygota</taxon>
        <taxon>Coleoptera</taxon>
        <taxon>Polyphaga</taxon>
        <taxon>Cucujiformia</taxon>
        <taxon>Curculionidae</taxon>
        <taxon>Dryophthorinae</taxon>
        <taxon>Sitophilus</taxon>
    </lineage>
</organism>
<keyword evidence="10" id="KW-0503">Monooxygenase</keyword>
<protein>
    <submittedName>
        <fullName evidence="13">Probable cytochrome P450 4aa1</fullName>
    </submittedName>
</protein>
<evidence type="ECO:0000256" key="5">
    <source>
        <dbReference type="ARBA" id="ARBA00010617"/>
    </source>
</evidence>
<dbReference type="GO" id="GO:0016705">
    <property type="term" value="F:oxidoreductase activity, acting on paired donors, with incorporation or reduction of molecular oxygen"/>
    <property type="evidence" value="ECO:0007669"/>
    <property type="project" value="InterPro"/>
</dbReference>
<evidence type="ECO:0000256" key="1">
    <source>
        <dbReference type="ARBA" id="ARBA00001971"/>
    </source>
</evidence>
<evidence type="ECO:0000256" key="11">
    <source>
        <dbReference type="PIRSR" id="PIRSR602403-1"/>
    </source>
</evidence>
<dbReference type="InParanoid" id="A0A6J2YSB6"/>
<dbReference type="PANTHER" id="PTHR24291">
    <property type="entry name" value="CYTOCHROME P450 FAMILY 4"/>
    <property type="match status" value="1"/>
</dbReference>
<dbReference type="InterPro" id="IPR036396">
    <property type="entry name" value="Cyt_P450_sf"/>
</dbReference>
<dbReference type="OrthoDB" id="1470350at2759"/>
<dbReference type="GO" id="GO:0005506">
    <property type="term" value="F:iron ion binding"/>
    <property type="evidence" value="ECO:0007669"/>
    <property type="project" value="InterPro"/>
</dbReference>
<evidence type="ECO:0000256" key="3">
    <source>
        <dbReference type="ARBA" id="ARBA00004174"/>
    </source>
</evidence>
<reference evidence="13" key="1">
    <citation type="submission" date="2025-08" db="UniProtKB">
        <authorList>
            <consortium name="RefSeq"/>
        </authorList>
    </citation>
    <scope>IDENTIFICATION</scope>
    <source>
        <tissue evidence="13">Gonads</tissue>
    </source>
</reference>
<dbReference type="InterPro" id="IPR001128">
    <property type="entry name" value="Cyt_P450"/>
</dbReference>
<dbReference type="GO" id="GO:0020037">
    <property type="term" value="F:heme binding"/>
    <property type="evidence" value="ECO:0007669"/>
    <property type="project" value="InterPro"/>
</dbReference>
<comment type="function">
    <text evidence="2">May be involved in the metabolism of insect hormones and in the breakdown of synthetic insecticides.</text>
</comment>
<evidence type="ECO:0000313" key="13">
    <source>
        <dbReference type="RefSeq" id="XP_030766169.1"/>
    </source>
</evidence>
<comment type="cofactor">
    <cofactor evidence="1 11">
        <name>heme</name>
        <dbReference type="ChEBI" id="CHEBI:30413"/>
    </cofactor>
</comment>
<dbReference type="KEGG" id="soy:115890150"/>
<dbReference type="InterPro" id="IPR050196">
    <property type="entry name" value="Cytochrome_P450_Monoox"/>
</dbReference>
<evidence type="ECO:0000256" key="9">
    <source>
        <dbReference type="ARBA" id="ARBA00023004"/>
    </source>
</evidence>
<keyword evidence="9 11" id="KW-0408">Iron</keyword>
<evidence type="ECO:0000256" key="7">
    <source>
        <dbReference type="ARBA" id="ARBA00022723"/>
    </source>
</evidence>
<feature type="binding site" description="axial binding residue" evidence="11">
    <location>
        <position position="423"/>
    </location>
    <ligand>
        <name>heme</name>
        <dbReference type="ChEBI" id="CHEBI:30413"/>
    </ligand>
    <ligandPart>
        <name>Fe</name>
        <dbReference type="ChEBI" id="CHEBI:18248"/>
    </ligandPart>
</feature>
<evidence type="ECO:0000256" key="6">
    <source>
        <dbReference type="ARBA" id="ARBA00022617"/>
    </source>
</evidence>
<keyword evidence="7 11" id="KW-0479">Metal-binding</keyword>
<dbReference type="SUPFAM" id="SSF48264">
    <property type="entry name" value="Cytochrome P450"/>
    <property type="match status" value="1"/>
</dbReference>
<gene>
    <name evidence="13" type="primary">LOC115890150</name>
</gene>
<evidence type="ECO:0000256" key="4">
    <source>
        <dbReference type="ARBA" id="ARBA00004406"/>
    </source>
</evidence>
<comment type="similarity">
    <text evidence="5">Belongs to the cytochrome P450 family.</text>
</comment>
<dbReference type="RefSeq" id="XP_030766169.1">
    <property type="nucleotide sequence ID" value="XM_030910309.1"/>
</dbReference>
<dbReference type="Gene3D" id="1.10.630.10">
    <property type="entry name" value="Cytochrome P450"/>
    <property type="match status" value="1"/>
</dbReference>
<sequence length="482" mass="56080">MGRNILIWIFFLLLLVWKYIKVLKNYIRCVMFSAFLPGPEGLPFLGNILTLKNSDRLVDLGTNASQYFGRIFRAWVLFLPFVFVYEPDDLKIILSNSKASEKNFLYCIMHTFIGDGLITNNGGKWKQNRRLVQHYFQIHYIENYFDIFANISQEFTANLSTKKCVKITEFVNSLVLNILHKAVLGISSTDDNPFRRGELLILKRILKPWLLLETVFKHSDMSKRERRQNITLHQYVKKVLNERLCERKKKKIVTSPSLLDYFIELMETTRFSEKDVVNESVTFMLAGQDSVGATIAFTLYYLAKHQDIQEKLLKEITDVSPENVPYSLDQINRMTYLEQCIKETMRLAPSVPIISRVLTSDIVLDNYTLPAGLNVFISPFITHRLPHIFKNPLNYDPERFSSENLKKIPSHGFIPYSAGPRNCIGYKFAYLQMKTILATLIKNYRFKLIPGKENLSFKYRVTLRAKAGIFLEIVPRSKIYVD</sequence>
<evidence type="ECO:0000256" key="10">
    <source>
        <dbReference type="ARBA" id="ARBA00023033"/>
    </source>
</evidence>
<dbReference type="PANTHER" id="PTHR24291:SF177">
    <property type="entry name" value="CYTOCHROME P450 4AA1-RELATED"/>
    <property type="match status" value="1"/>
</dbReference>
<dbReference type="PRINTS" id="PR00385">
    <property type="entry name" value="P450"/>
</dbReference>
<dbReference type="InterPro" id="IPR002403">
    <property type="entry name" value="Cyt_P450_E_grp-IV"/>
</dbReference>
<keyword evidence="12" id="KW-1185">Reference proteome</keyword>
<dbReference type="CTD" id="36752"/>
<evidence type="ECO:0000256" key="8">
    <source>
        <dbReference type="ARBA" id="ARBA00023002"/>
    </source>
</evidence>
<dbReference type="FunCoup" id="A0A6J2YSB6">
    <property type="interactions" value="19"/>
</dbReference>
<dbReference type="GO" id="GO:0005789">
    <property type="term" value="C:endoplasmic reticulum membrane"/>
    <property type="evidence" value="ECO:0007669"/>
    <property type="project" value="UniProtKB-SubCell"/>
</dbReference>
<dbReference type="PRINTS" id="PR00465">
    <property type="entry name" value="EP450IV"/>
</dbReference>
<dbReference type="Proteomes" id="UP000504635">
    <property type="component" value="Unplaced"/>
</dbReference>
<comment type="subcellular location">
    <subcellularLocation>
        <location evidence="4">Endoplasmic reticulum membrane</location>
        <topology evidence="4">Peripheral membrane protein</topology>
    </subcellularLocation>
    <subcellularLocation>
        <location evidence="3">Microsome membrane</location>
        <topology evidence="3">Peripheral membrane protein</topology>
    </subcellularLocation>
</comment>
<dbReference type="Pfam" id="PF00067">
    <property type="entry name" value="p450"/>
    <property type="match status" value="1"/>
</dbReference>
<evidence type="ECO:0000256" key="2">
    <source>
        <dbReference type="ARBA" id="ARBA00003690"/>
    </source>
</evidence>
<keyword evidence="6 11" id="KW-0349">Heme</keyword>
<evidence type="ECO:0000313" key="12">
    <source>
        <dbReference type="Proteomes" id="UP000504635"/>
    </source>
</evidence>
<accession>A0A6J2YSB6</accession>
<dbReference type="AlphaFoldDB" id="A0A6J2YSB6"/>
<name>A0A6J2YSB6_SITOR</name>
<keyword evidence="8" id="KW-0560">Oxidoreductase</keyword>
<dbReference type="GO" id="GO:0004497">
    <property type="term" value="F:monooxygenase activity"/>
    <property type="evidence" value="ECO:0007669"/>
    <property type="project" value="UniProtKB-KW"/>
</dbReference>
<dbReference type="GeneID" id="115890150"/>